<evidence type="ECO:0000256" key="1">
    <source>
        <dbReference type="ARBA" id="ARBA00004651"/>
    </source>
</evidence>
<evidence type="ECO:0000313" key="11">
    <source>
        <dbReference type="EMBL" id="MBI2876665.1"/>
    </source>
</evidence>
<keyword evidence="3" id="KW-1003">Cell membrane</keyword>
<dbReference type="PANTHER" id="PTHR30625">
    <property type="entry name" value="PROTEIN TOLQ"/>
    <property type="match status" value="1"/>
</dbReference>
<gene>
    <name evidence="11" type="ORF">HYY20_07270</name>
</gene>
<dbReference type="GO" id="GO:0005886">
    <property type="term" value="C:plasma membrane"/>
    <property type="evidence" value="ECO:0007669"/>
    <property type="project" value="UniProtKB-SubCell"/>
</dbReference>
<sequence>MVRFISLLVLFMAPGGLGEAWAQGVEPQSAGWQSWQVVDIFGKGGITMYPILLCSILALAIALERAFHLRRSKIIPEDFLERLRRYWYRSEPQKAIEICQEHEVSFSRIMKAGLLRFAQGPAEMERAIEAAGQHEVSLLSNNLRFLGALSNLATMLGLLGTVLGMIKSFNVISQHGTGDPGLLASGIAEALITTAFGLLVGIPTLAAYHYFRGRVEKFVYEMEEMSLELLEDLAQKEAPEEVREVVREVS</sequence>
<evidence type="ECO:0000256" key="9">
    <source>
        <dbReference type="SAM" id="Phobius"/>
    </source>
</evidence>
<organism evidence="11 12">
    <name type="scientific">Tectimicrobiota bacterium</name>
    <dbReference type="NCBI Taxonomy" id="2528274"/>
    <lineage>
        <taxon>Bacteria</taxon>
        <taxon>Pseudomonadati</taxon>
        <taxon>Nitrospinota/Tectimicrobiota group</taxon>
        <taxon>Candidatus Tectimicrobiota</taxon>
    </lineage>
</organism>
<keyword evidence="2 8" id="KW-0813">Transport</keyword>
<comment type="caution">
    <text evidence="11">The sequence shown here is derived from an EMBL/GenBank/DDBJ whole genome shotgun (WGS) entry which is preliminary data.</text>
</comment>
<evidence type="ECO:0000256" key="3">
    <source>
        <dbReference type="ARBA" id="ARBA00022475"/>
    </source>
</evidence>
<reference evidence="11" key="1">
    <citation type="submission" date="2020-07" db="EMBL/GenBank/DDBJ databases">
        <title>Huge and variable diversity of episymbiotic CPR bacteria and DPANN archaea in groundwater ecosystems.</title>
        <authorList>
            <person name="He C.Y."/>
            <person name="Keren R."/>
            <person name="Whittaker M."/>
            <person name="Farag I.F."/>
            <person name="Doudna J."/>
            <person name="Cate J.H.D."/>
            <person name="Banfield J.F."/>
        </authorList>
    </citation>
    <scope>NUCLEOTIDE SEQUENCE</scope>
    <source>
        <strain evidence="11">NC_groundwater_672_Ag_B-0.1um_62_36</strain>
    </source>
</reference>
<evidence type="ECO:0000256" key="2">
    <source>
        <dbReference type="ARBA" id="ARBA00022448"/>
    </source>
</evidence>
<evidence type="ECO:0000256" key="5">
    <source>
        <dbReference type="ARBA" id="ARBA00022927"/>
    </source>
</evidence>
<dbReference type="InterPro" id="IPR050790">
    <property type="entry name" value="ExbB/TolQ_transport"/>
</dbReference>
<evidence type="ECO:0000259" key="10">
    <source>
        <dbReference type="Pfam" id="PF01618"/>
    </source>
</evidence>
<feature type="transmembrane region" description="Helical" evidence="9">
    <location>
        <begin position="46"/>
        <end position="63"/>
    </location>
</feature>
<feature type="transmembrane region" description="Helical" evidence="9">
    <location>
        <begin position="186"/>
        <end position="208"/>
    </location>
</feature>
<feature type="domain" description="MotA/TolQ/ExbB proton channel" evidence="10">
    <location>
        <begin position="107"/>
        <end position="223"/>
    </location>
</feature>
<dbReference type="AlphaFoldDB" id="A0A932CNH8"/>
<comment type="subcellular location">
    <subcellularLocation>
        <location evidence="1">Cell membrane</location>
        <topology evidence="1">Multi-pass membrane protein</topology>
    </subcellularLocation>
    <subcellularLocation>
        <location evidence="8">Membrane</location>
        <topology evidence="8">Multi-pass membrane protein</topology>
    </subcellularLocation>
</comment>
<dbReference type="InterPro" id="IPR002898">
    <property type="entry name" value="MotA_ExbB_proton_chnl"/>
</dbReference>
<keyword evidence="7 9" id="KW-0472">Membrane</keyword>
<dbReference type="PANTHER" id="PTHR30625:SF15">
    <property type="entry name" value="BIOPOLYMER TRANSPORT PROTEIN EXBB"/>
    <property type="match status" value="1"/>
</dbReference>
<keyword evidence="4 9" id="KW-0812">Transmembrane</keyword>
<dbReference type="Proteomes" id="UP000769766">
    <property type="component" value="Unassembled WGS sequence"/>
</dbReference>
<protein>
    <submittedName>
        <fullName evidence="11">MotA/TolQ/ExbB proton channel family protein</fullName>
    </submittedName>
</protein>
<dbReference type="Pfam" id="PF01618">
    <property type="entry name" value="MotA_ExbB"/>
    <property type="match status" value="1"/>
</dbReference>
<evidence type="ECO:0000256" key="7">
    <source>
        <dbReference type="ARBA" id="ARBA00023136"/>
    </source>
</evidence>
<dbReference type="EMBL" id="JACPRF010000218">
    <property type="protein sequence ID" value="MBI2876665.1"/>
    <property type="molecule type" value="Genomic_DNA"/>
</dbReference>
<evidence type="ECO:0000256" key="6">
    <source>
        <dbReference type="ARBA" id="ARBA00022989"/>
    </source>
</evidence>
<feature type="transmembrane region" description="Helical" evidence="9">
    <location>
        <begin position="145"/>
        <end position="166"/>
    </location>
</feature>
<evidence type="ECO:0000256" key="4">
    <source>
        <dbReference type="ARBA" id="ARBA00022692"/>
    </source>
</evidence>
<comment type="similarity">
    <text evidence="8">Belongs to the exbB/tolQ family.</text>
</comment>
<accession>A0A932CNH8</accession>
<keyword evidence="6 9" id="KW-1133">Transmembrane helix</keyword>
<keyword evidence="5 8" id="KW-0653">Protein transport</keyword>
<evidence type="ECO:0000313" key="12">
    <source>
        <dbReference type="Proteomes" id="UP000769766"/>
    </source>
</evidence>
<name>A0A932CNH8_UNCTE</name>
<proteinExistence type="inferred from homology"/>
<evidence type="ECO:0000256" key="8">
    <source>
        <dbReference type="RuleBase" id="RU004057"/>
    </source>
</evidence>
<dbReference type="GO" id="GO:0017038">
    <property type="term" value="P:protein import"/>
    <property type="evidence" value="ECO:0007669"/>
    <property type="project" value="TreeGrafter"/>
</dbReference>